<evidence type="ECO:0000313" key="3">
    <source>
        <dbReference type="Proteomes" id="UP001403385"/>
    </source>
</evidence>
<reference evidence="2 3" key="1">
    <citation type="submission" date="2024-04" db="EMBL/GenBank/DDBJ databases">
        <title>Novel genus in family Flammeovirgaceae.</title>
        <authorList>
            <person name="Nguyen T.H."/>
            <person name="Vuong T.Q."/>
            <person name="Le H."/>
            <person name="Kim S.-G."/>
        </authorList>
    </citation>
    <scope>NUCLEOTIDE SEQUENCE [LARGE SCALE GENOMIC DNA]</scope>
    <source>
        <strain evidence="2 3">JCM 23209</strain>
    </source>
</reference>
<proteinExistence type="predicted"/>
<dbReference type="RefSeq" id="WP_346822753.1">
    <property type="nucleotide sequence ID" value="NZ_JBDKWZ010000011.1"/>
</dbReference>
<accession>A0AAW9RYJ8</accession>
<name>A0AAW9RYJ8_9BACT</name>
<dbReference type="Pfam" id="PF07992">
    <property type="entry name" value="Pyr_redox_2"/>
    <property type="match status" value="1"/>
</dbReference>
<dbReference type="SUPFAM" id="SSF51971">
    <property type="entry name" value="Nucleotide-binding domain"/>
    <property type="match status" value="1"/>
</dbReference>
<dbReference type="Proteomes" id="UP001403385">
    <property type="component" value="Unassembled WGS sequence"/>
</dbReference>
<dbReference type="InterPro" id="IPR023753">
    <property type="entry name" value="FAD/NAD-binding_dom"/>
</dbReference>
<dbReference type="InterPro" id="IPR036188">
    <property type="entry name" value="FAD/NAD-bd_sf"/>
</dbReference>
<gene>
    <name evidence="2" type="ORF">AAG747_18760</name>
</gene>
<evidence type="ECO:0000313" key="2">
    <source>
        <dbReference type="EMBL" id="MEN7549974.1"/>
    </source>
</evidence>
<dbReference type="PRINTS" id="PR00419">
    <property type="entry name" value="ADXRDTASE"/>
</dbReference>
<protein>
    <submittedName>
        <fullName evidence="2">FAD-dependent oxidoreductase</fullName>
    </submittedName>
</protein>
<evidence type="ECO:0000259" key="1">
    <source>
        <dbReference type="Pfam" id="PF07992"/>
    </source>
</evidence>
<comment type="caution">
    <text evidence="2">The sequence shown here is derived from an EMBL/GenBank/DDBJ whole genome shotgun (WGS) entry which is preliminary data.</text>
</comment>
<dbReference type="EMBL" id="JBDKWZ010000011">
    <property type="protein sequence ID" value="MEN7549974.1"/>
    <property type="molecule type" value="Genomic_DNA"/>
</dbReference>
<organism evidence="2 3">
    <name type="scientific">Rapidithrix thailandica</name>
    <dbReference type="NCBI Taxonomy" id="413964"/>
    <lineage>
        <taxon>Bacteria</taxon>
        <taxon>Pseudomonadati</taxon>
        <taxon>Bacteroidota</taxon>
        <taxon>Cytophagia</taxon>
        <taxon>Cytophagales</taxon>
        <taxon>Flammeovirgaceae</taxon>
        <taxon>Rapidithrix</taxon>
    </lineage>
</organism>
<feature type="domain" description="FAD/NAD(P)-binding" evidence="1">
    <location>
        <begin position="10"/>
        <end position="168"/>
    </location>
</feature>
<dbReference type="GO" id="GO:0016491">
    <property type="term" value="F:oxidoreductase activity"/>
    <property type="evidence" value="ECO:0007669"/>
    <property type="project" value="InterPro"/>
</dbReference>
<sequence length="450" mass="51249">MENLTGHHFVAIIGGAVSGSEAAHQLAKRGFRVVVFDQNLLPYGKIEDGLPKWHVKLRDKEERAIDSKLSQEHIRYVPGVKLGRDIFFDDLVNNWGFSAILLATGAWKDRPLPVPGIDQYVNKGLVYQNPFIYWFNHFHEPDYQGPYYPIRDNAIVIGGGLASLDVVKVLMIETVHQALEDRGIQTDMFTLEKSIKKVLDDHHLTLKDLGLTGCTLYYRRRAIDMPLSPIAKDTPEAEAKAQKVAQKIMENFQNKYLFHFEPCAMPVDKLVEQEQLKGMVFQKTEIQDGKVVAVPGSEFTARSPLVISSIGSIPEKIEGIPFDGPLFRFTDPKSCQVEGYEHVFALGNAVTGRGNIKESLEHGKEVSLEVMDHFFDWQENDYEKWLRTTESTIEKKISSIAEQIQQKKFMPDEVIQSILDRTEALQRKVGYDGEYDDWIDKLLPDRLENI</sequence>
<dbReference type="AlphaFoldDB" id="A0AAW9RYJ8"/>
<dbReference type="Gene3D" id="3.50.50.60">
    <property type="entry name" value="FAD/NAD(P)-binding domain"/>
    <property type="match status" value="3"/>
</dbReference>
<keyword evidence="3" id="KW-1185">Reference proteome</keyword>